<dbReference type="Pfam" id="PF18962">
    <property type="entry name" value="Por_Secre_tail"/>
    <property type="match status" value="1"/>
</dbReference>
<dbReference type="KEGG" id="ctai:NCTC12078_00019"/>
<dbReference type="PANTHER" id="PTHR46708">
    <property type="entry name" value="TENASCIN"/>
    <property type="match status" value="1"/>
</dbReference>
<dbReference type="InterPro" id="IPR050991">
    <property type="entry name" value="ECM_Regulatory_Proteins"/>
</dbReference>
<dbReference type="InterPro" id="IPR036116">
    <property type="entry name" value="FN3_sf"/>
</dbReference>
<dbReference type="EMBL" id="LR215974">
    <property type="protein sequence ID" value="VFB02046.1"/>
    <property type="molecule type" value="Genomic_DNA"/>
</dbReference>
<keyword evidence="2" id="KW-0677">Repeat</keyword>
<keyword evidence="1 3" id="KW-0732">Signal</keyword>
<feature type="signal peptide" evidence="3">
    <location>
        <begin position="1"/>
        <end position="18"/>
    </location>
</feature>
<proteinExistence type="predicted"/>
<dbReference type="PROSITE" id="PS50853">
    <property type="entry name" value="FN3"/>
    <property type="match status" value="2"/>
</dbReference>
<evidence type="ECO:0000259" key="4">
    <source>
        <dbReference type="PROSITE" id="PS50853"/>
    </source>
</evidence>
<sequence>MKKTYLLFVLFSAIWMSAQTYCTPNYASGCDGGDQIDDFKIPTAGFTHLGTGCSAGTYGDFFTTQTITLSPTIPYSFEVTHDYANQYVRIYVDFNNDGNFDETSELIGSGNSGTTMITNGTINIPSAVTPGNYRMRVADRWNIAPTSCDTAGYGEVHDYKLTVTPPPSCIAPTSLTVSGITPTSVTVSWTAPSTVPSSGYDVFYSNTGVVPTAATAPLLNVTTPTVTITSLTPGSNYCVWIRSKCTATTASNWVNVCFVTNCIASNVPYIQDFESAAVPAMPNCTLTVNAGSGNNWIIENNPGNGFTNKTLTYKYNFQNAANAWFFTNGINLTAGTVYRIKYTYGNNSDIYVEKMKVTYGTAANSASQNTTIHDYSSIVNVLTPQTDFYTFTPASTGVYYFGFNVYSDANMFNLYVDDIIIEVNPTCVEPSALTSSAVTPFAATVSWTAPASVPANGYEYYLSTSNTAPTATTTATGTATSTSVNLSSLNSSTQYYIWVRSLCSTTNKSSWSPMAMFTTQNFCPAVTAPANGVSGTSLTPTITWNAMSGATGYRITVGTTSGGSDIVNNADLGNLTTYTFNTPLAYSTTYYYTVNAYTGGAISANCSVRSFTTQCAPITPTYTNDFSSINTACWSQGSGGSVAAGPSGNTSYWVADGFANVGSTGAAKINLYSTNTTGWLITPTFNLSGGTYTLKFDYAMTVWNTTNAGTLGSDDKIEVLMSTNNGATWTSIHSWNESTNIPNVSTTFTYTGTGATAQTKFAIYATDGTVDDTADNDFFIDNFSITSTLSTVENSLDRNKIQAYPNPFVDVLNISDIKNVKSIAVTDIAGRLVKTFEKPGNILHLRELNAGVYLVVLNMNDGTKQTIKAIKK</sequence>
<dbReference type="SMART" id="SM00060">
    <property type="entry name" value="FN3"/>
    <property type="match status" value="3"/>
</dbReference>
<feature type="domain" description="Fibronectin type-III" evidence="4">
    <location>
        <begin position="429"/>
        <end position="522"/>
    </location>
</feature>
<name>A0A4U8W9J6_9FLAO</name>
<dbReference type="CDD" id="cd00063">
    <property type="entry name" value="FN3"/>
    <property type="match status" value="1"/>
</dbReference>
<reference evidence="5 6" key="1">
    <citation type="submission" date="2019-02" db="EMBL/GenBank/DDBJ databases">
        <authorList>
            <consortium name="Pathogen Informatics"/>
        </authorList>
    </citation>
    <scope>NUCLEOTIDE SEQUENCE [LARGE SCALE GENOMIC DNA]</scope>
    <source>
        <strain evidence="5 6">3012STDY6944375</strain>
    </source>
</reference>
<dbReference type="Proteomes" id="UP000290013">
    <property type="component" value="Chromosome"/>
</dbReference>
<feature type="chain" id="PRO_5020474944" evidence="3">
    <location>
        <begin position="19"/>
        <end position="872"/>
    </location>
</feature>
<evidence type="ECO:0000256" key="3">
    <source>
        <dbReference type="SAM" id="SignalP"/>
    </source>
</evidence>
<dbReference type="Pfam" id="PF20009">
    <property type="entry name" value="GEVED"/>
    <property type="match status" value="1"/>
</dbReference>
<dbReference type="NCBIfam" id="TIGR04183">
    <property type="entry name" value="Por_Secre_tail"/>
    <property type="match status" value="1"/>
</dbReference>
<gene>
    <name evidence="5" type="ORF">NCTC12078_00019</name>
</gene>
<dbReference type="SUPFAM" id="SSF49265">
    <property type="entry name" value="Fibronectin type III"/>
    <property type="match status" value="2"/>
</dbReference>
<dbReference type="Pfam" id="PF00041">
    <property type="entry name" value="fn3"/>
    <property type="match status" value="2"/>
</dbReference>
<dbReference type="Gene3D" id="2.60.40.10">
    <property type="entry name" value="Immunoglobulins"/>
    <property type="match status" value="3"/>
</dbReference>
<evidence type="ECO:0000256" key="2">
    <source>
        <dbReference type="ARBA" id="ARBA00022737"/>
    </source>
</evidence>
<dbReference type="PANTHER" id="PTHR46708:SF2">
    <property type="entry name" value="FIBRONECTIN TYPE-III DOMAIN-CONTAINING PROTEIN"/>
    <property type="match status" value="1"/>
</dbReference>
<dbReference type="RefSeq" id="WP_130912969.1">
    <property type="nucleotide sequence ID" value="NZ_LR215974.1"/>
</dbReference>
<dbReference type="InterPro" id="IPR003961">
    <property type="entry name" value="FN3_dom"/>
</dbReference>
<dbReference type="AlphaFoldDB" id="A0A4U8W9J6"/>
<organism evidence="5 6">
    <name type="scientific">Chryseobacterium taihuense</name>
    <dbReference type="NCBI Taxonomy" id="1141221"/>
    <lineage>
        <taxon>Bacteria</taxon>
        <taxon>Pseudomonadati</taxon>
        <taxon>Bacteroidota</taxon>
        <taxon>Flavobacteriia</taxon>
        <taxon>Flavobacteriales</taxon>
        <taxon>Weeksellaceae</taxon>
        <taxon>Chryseobacterium group</taxon>
        <taxon>Chryseobacterium</taxon>
    </lineage>
</organism>
<protein>
    <submittedName>
        <fullName evidence="5">Por secretion system C-terminal sorting domain</fullName>
    </submittedName>
</protein>
<feature type="domain" description="Fibronectin type-III" evidence="4">
    <location>
        <begin position="171"/>
        <end position="266"/>
    </location>
</feature>
<dbReference type="InterPro" id="IPR045474">
    <property type="entry name" value="GEVED"/>
</dbReference>
<evidence type="ECO:0000313" key="6">
    <source>
        <dbReference type="Proteomes" id="UP000290013"/>
    </source>
</evidence>
<dbReference type="InterPro" id="IPR013783">
    <property type="entry name" value="Ig-like_fold"/>
</dbReference>
<evidence type="ECO:0000256" key="1">
    <source>
        <dbReference type="ARBA" id="ARBA00022729"/>
    </source>
</evidence>
<dbReference type="InterPro" id="IPR026444">
    <property type="entry name" value="Secre_tail"/>
</dbReference>
<accession>A0A4U8W9J6</accession>
<dbReference type="Gene3D" id="2.60.120.200">
    <property type="match status" value="2"/>
</dbReference>
<evidence type="ECO:0000313" key="5">
    <source>
        <dbReference type="EMBL" id="VFB02046.1"/>
    </source>
</evidence>